<evidence type="ECO:0000256" key="1">
    <source>
        <dbReference type="SAM" id="Phobius"/>
    </source>
</evidence>
<dbReference type="Proteomes" id="UP000646911">
    <property type="component" value="Unassembled WGS sequence"/>
</dbReference>
<accession>A0ABR6Z6X5</accession>
<protein>
    <recommendedName>
        <fullName evidence="4">Transmembrane protein</fullName>
    </recommendedName>
</protein>
<keyword evidence="1" id="KW-0472">Membrane</keyword>
<feature type="transmembrane region" description="Helical" evidence="1">
    <location>
        <begin position="51"/>
        <end position="71"/>
    </location>
</feature>
<reference evidence="2 3" key="1">
    <citation type="submission" date="2020-08" db="EMBL/GenBank/DDBJ databases">
        <title>Novel species isolated from subtropical streams in China.</title>
        <authorList>
            <person name="Lu H."/>
        </authorList>
    </citation>
    <scope>NUCLEOTIDE SEQUENCE [LARGE SCALE GENOMIC DNA]</scope>
    <source>
        <strain evidence="2 3">NL8W</strain>
    </source>
</reference>
<organism evidence="2 3">
    <name type="scientific">Undibacterium umbellatum</name>
    <dbReference type="NCBI Taxonomy" id="2762300"/>
    <lineage>
        <taxon>Bacteria</taxon>
        <taxon>Pseudomonadati</taxon>
        <taxon>Pseudomonadota</taxon>
        <taxon>Betaproteobacteria</taxon>
        <taxon>Burkholderiales</taxon>
        <taxon>Oxalobacteraceae</taxon>
        <taxon>Undibacterium</taxon>
    </lineage>
</organism>
<sequence length="260" mass="29605">MMKVINAQSGWTWVKQGFVLFRKRPMELLSLFFLWMMLTQLLRFIPVAGQFLTLFLFPVFSVGFMQACRYLENEQKITPGLLFTGFQSPHVVALLGSGLLRIAALFFTYWFSNLINDEALSEFMKAAAKTGPMDAGSLEKVLPVKAILLTVLIYIPFAMAFWYSVPLIAWQRMTLIKSMFYSFFAVLHSWKAFLVYFLAWYGLSILVSPLAIIFLGIDINIGVVMLTAMSFIIFVIVYCSSYPTYTDVFGKPDEDNQAAV</sequence>
<feature type="transmembrane region" description="Helical" evidence="1">
    <location>
        <begin position="209"/>
        <end position="239"/>
    </location>
</feature>
<evidence type="ECO:0008006" key="4">
    <source>
        <dbReference type="Google" id="ProtNLM"/>
    </source>
</evidence>
<keyword evidence="1" id="KW-0812">Transmembrane</keyword>
<comment type="caution">
    <text evidence="2">The sequence shown here is derived from an EMBL/GenBank/DDBJ whole genome shotgun (WGS) entry which is preliminary data.</text>
</comment>
<evidence type="ECO:0000313" key="2">
    <source>
        <dbReference type="EMBL" id="MBC3906932.1"/>
    </source>
</evidence>
<evidence type="ECO:0000313" key="3">
    <source>
        <dbReference type="Proteomes" id="UP000646911"/>
    </source>
</evidence>
<dbReference type="EMBL" id="JACOFX010000002">
    <property type="protein sequence ID" value="MBC3906932.1"/>
    <property type="molecule type" value="Genomic_DNA"/>
</dbReference>
<keyword evidence="1" id="KW-1133">Transmembrane helix</keyword>
<feature type="transmembrane region" description="Helical" evidence="1">
    <location>
        <begin position="146"/>
        <end position="168"/>
    </location>
</feature>
<dbReference type="InterPro" id="IPR047798">
    <property type="entry name" value="BPSS1780-like"/>
</dbReference>
<keyword evidence="3" id="KW-1185">Reference proteome</keyword>
<gene>
    <name evidence="2" type="ORF">H8L47_05100</name>
</gene>
<name>A0ABR6Z6X5_9BURK</name>
<dbReference type="NCBIfam" id="NF041043">
    <property type="entry name" value="BPSS1780_fam"/>
    <property type="match status" value="1"/>
</dbReference>
<feature type="transmembrane region" description="Helical" evidence="1">
    <location>
        <begin position="91"/>
        <end position="111"/>
    </location>
</feature>
<feature type="transmembrane region" description="Helical" evidence="1">
    <location>
        <begin position="28"/>
        <end position="45"/>
    </location>
</feature>
<dbReference type="RefSeq" id="WP_186952151.1">
    <property type="nucleotide sequence ID" value="NZ_JACOFX010000002.1"/>
</dbReference>
<proteinExistence type="predicted"/>